<dbReference type="InterPro" id="IPR036322">
    <property type="entry name" value="WD40_repeat_dom_sf"/>
</dbReference>
<dbReference type="InterPro" id="IPR019775">
    <property type="entry name" value="WD40_repeat_CS"/>
</dbReference>
<keyword evidence="2" id="KW-0677">Repeat</keyword>
<dbReference type="SMART" id="SM00320">
    <property type="entry name" value="WD40"/>
    <property type="match status" value="5"/>
</dbReference>
<feature type="repeat" description="WD" evidence="3">
    <location>
        <begin position="59"/>
        <end position="100"/>
    </location>
</feature>
<dbReference type="PANTHER" id="PTHR19845:SF15">
    <property type="entry name" value="KATANIN P80 WD40 REPEAT-CONTAINING SUBUNIT B1 HOMOLOG KTN80.2"/>
    <property type="match status" value="1"/>
</dbReference>
<dbReference type="InterPro" id="IPR020472">
    <property type="entry name" value="WD40_PAC1"/>
</dbReference>
<organism evidence="4 5">
    <name type="scientific">Ziziphus jujuba var. spinosa</name>
    <dbReference type="NCBI Taxonomy" id="714518"/>
    <lineage>
        <taxon>Eukaryota</taxon>
        <taxon>Viridiplantae</taxon>
        <taxon>Streptophyta</taxon>
        <taxon>Embryophyta</taxon>
        <taxon>Tracheophyta</taxon>
        <taxon>Spermatophyta</taxon>
        <taxon>Magnoliopsida</taxon>
        <taxon>eudicotyledons</taxon>
        <taxon>Gunneridae</taxon>
        <taxon>Pentapetalae</taxon>
        <taxon>rosids</taxon>
        <taxon>fabids</taxon>
        <taxon>Rosales</taxon>
        <taxon>Rhamnaceae</taxon>
        <taxon>Paliureae</taxon>
        <taxon>Ziziphus</taxon>
    </lineage>
</organism>
<evidence type="ECO:0000313" key="4">
    <source>
        <dbReference type="EMBL" id="KAH7545943.1"/>
    </source>
</evidence>
<reference evidence="4" key="1">
    <citation type="journal article" date="2021" name="Front. Plant Sci.">
        <title>Chromosome-Scale Genome Assembly for Chinese Sour Jujube and Insights Into Its Genome Evolution and Domestication Signature.</title>
        <authorList>
            <person name="Shen L.-Y."/>
            <person name="Luo H."/>
            <person name="Wang X.-L."/>
            <person name="Wang X.-M."/>
            <person name="Qiu X.-J."/>
            <person name="Liu H."/>
            <person name="Zhou S.-S."/>
            <person name="Jia K.-H."/>
            <person name="Nie S."/>
            <person name="Bao Y.-T."/>
            <person name="Zhang R.-G."/>
            <person name="Yun Q.-Z."/>
            <person name="Chai Y.-H."/>
            <person name="Lu J.-Y."/>
            <person name="Li Y."/>
            <person name="Zhao S.-W."/>
            <person name="Mao J.-F."/>
            <person name="Jia S.-G."/>
            <person name="Mao Y.-M."/>
        </authorList>
    </citation>
    <scope>NUCLEOTIDE SEQUENCE</scope>
    <source>
        <strain evidence="4">AT0</strain>
        <tissue evidence="4">Leaf</tissue>
    </source>
</reference>
<evidence type="ECO:0000256" key="1">
    <source>
        <dbReference type="ARBA" id="ARBA00022574"/>
    </source>
</evidence>
<dbReference type="Proteomes" id="UP000813462">
    <property type="component" value="Unassembled WGS sequence"/>
</dbReference>
<dbReference type="CDD" id="cd00200">
    <property type="entry name" value="WD40"/>
    <property type="match status" value="1"/>
</dbReference>
<dbReference type="Gene3D" id="2.130.10.10">
    <property type="entry name" value="YVTN repeat-like/Quinoprotein amine dehydrogenase"/>
    <property type="match status" value="1"/>
</dbReference>
<dbReference type="AlphaFoldDB" id="A0A978W1V9"/>
<dbReference type="InterPro" id="IPR001680">
    <property type="entry name" value="WD40_rpt"/>
</dbReference>
<dbReference type="GO" id="GO:0007019">
    <property type="term" value="P:microtubule depolymerization"/>
    <property type="evidence" value="ECO:0007669"/>
    <property type="project" value="TreeGrafter"/>
</dbReference>
<feature type="repeat" description="WD" evidence="3">
    <location>
        <begin position="101"/>
        <end position="142"/>
    </location>
</feature>
<dbReference type="PROSITE" id="PS50294">
    <property type="entry name" value="WD_REPEATS_REGION"/>
    <property type="match status" value="3"/>
</dbReference>
<sequence length="225" mass="25092">MAKRGYKLQEFVAHSANINCLTIGKKACRLFVTGGDDQNVNLWAIGKPTSLMLEFTQSLCGHTSPVESVAFDSAEVLVLAGASTGVIKQWDLEEAKIVRTLTGHRSNCTAVEFHPFGEFFASGSMDTNLKIWDIRKKGCIHTYKGHTQGVSTIKFTPDGRWVVSGGFDNVVKIWDLTAGKLLHDFKFHEGHIRSIDFHPLEFLLATGKQMIQNQNFELKTTYVLE</sequence>
<evidence type="ECO:0008006" key="6">
    <source>
        <dbReference type="Google" id="ProtNLM"/>
    </source>
</evidence>
<dbReference type="GO" id="GO:0008352">
    <property type="term" value="C:katanin complex"/>
    <property type="evidence" value="ECO:0007669"/>
    <property type="project" value="TreeGrafter"/>
</dbReference>
<name>A0A978W1V9_ZIZJJ</name>
<feature type="repeat" description="WD" evidence="3">
    <location>
        <begin position="11"/>
        <end position="53"/>
    </location>
</feature>
<protein>
    <recommendedName>
        <fullName evidence="6">Katanin p80 WD40 repeat-containing subunit B1 homolog</fullName>
    </recommendedName>
</protein>
<dbReference type="PRINTS" id="PR00320">
    <property type="entry name" value="GPROTEINBRPT"/>
</dbReference>
<accession>A0A978W1V9</accession>
<gene>
    <name evidence="4" type="ORF">FEM48_Zijuj01G0147700</name>
</gene>
<evidence type="ECO:0000256" key="3">
    <source>
        <dbReference type="PROSITE-ProRule" id="PRU00221"/>
    </source>
</evidence>
<dbReference type="EMBL" id="JAEACU010000001">
    <property type="protein sequence ID" value="KAH7545943.1"/>
    <property type="molecule type" value="Genomic_DNA"/>
</dbReference>
<dbReference type="PROSITE" id="PS50082">
    <property type="entry name" value="WD_REPEATS_2"/>
    <property type="match status" value="4"/>
</dbReference>
<dbReference type="SUPFAM" id="SSF50978">
    <property type="entry name" value="WD40 repeat-like"/>
    <property type="match status" value="1"/>
</dbReference>
<evidence type="ECO:0000256" key="2">
    <source>
        <dbReference type="ARBA" id="ARBA00022737"/>
    </source>
</evidence>
<dbReference type="FunFam" id="2.130.10.10:FF:000183">
    <property type="entry name" value="Katanin p80 WD40 repeat-containing subunit B1"/>
    <property type="match status" value="1"/>
</dbReference>
<feature type="repeat" description="WD" evidence="3">
    <location>
        <begin position="143"/>
        <end position="184"/>
    </location>
</feature>
<comment type="caution">
    <text evidence="4">The sequence shown here is derived from an EMBL/GenBank/DDBJ whole genome shotgun (WGS) entry which is preliminary data.</text>
</comment>
<dbReference type="InterPro" id="IPR015943">
    <property type="entry name" value="WD40/YVTN_repeat-like_dom_sf"/>
</dbReference>
<keyword evidence="1 3" id="KW-0853">WD repeat</keyword>
<proteinExistence type="predicted"/>
<dbReference type="Pfam" id="PF00400">
    <property type="entry name" value="WD40"/>
    <property type="match status" value="5"/>
</dbReference>
<evidence type="ECO:0000313" key="5">
    <source>
        <dbReference type="Proteomes" id="UP000813462"/>
    </source>
</evidence>
<dbReference type="PANTHER" id="PTHR19845">
    <property type="entry name" value="KATANIN P80 SUBUNIT"/>
    <property type="match status" value="1"/>
</dbReference>
<dbReference type="PROSITE" id="PS00678">
    <property type="entry name" value="WD_REPEATS_1"/>
    <property type="match status" value="1"/>
</dbReference>